<comment type="caution">
    <text evidence="2">The sequence shown here is derived from an EMBL/GenBank/DDBJ whole genome shotgun (WGS) entry which is preliminary data.</text>
</comment>
<dbReference type="OrthoDB" id="26539at2759"/>
<evidence type="ECO:0000313" key="3">
    <source>
        <dbReference type="Proteomes" id="UP000244722"/>
    </source>
</evidence>
<name>A0A2T7A991_TUBBO</name>
<gene>
    <name evidence="2" type="ORF">B9Z19DRAFT_1070015</name>
</gene>
<sequence>MPQKTGPPPTVKFGVDAKKLTPQPTGRANLSKASTYPLLPKNFVPLSNPFEPYSSRESFRILIPCSD</sequence>
<dbReference type="AlphaFoldDB" id="A0A2T7A991"/>
<organism evidence="2 3">
    <name type="scientific">Tuber borchii</name>
    <name type="common">White truffle</name>
    <dbReference type="NCBI Taxonomy" id="42251"/>
    <lineage>
        <taxon>Eukaryota</taxon>
        <taxon>Fungi</taxon>
        <taxon>Dikarya</taxon>
        <taxon>Ascomycota</taxon>
        <taxon>Pezizomycotina</taxon>
        <taxon>Pezizomycetes</taxon>
        <taxon>Pezizales</taxon>
        <taxon>Tuberaceae</taxon>
        <taxon>Tuber</taxon>
    </lineage>
</organism>
<dbReference type="STRING" id="42251.A0A2T7A991"/>
<accession>A0A2T7A991</accession>
<evidence type="ECO:0000313" key="2">
    <source>
        <dbReference type="EMBL" id="PUU84298.1"/>
    </source>
</evidence>
<evidence type="ECO:0000256" key="1">
    <source>
        <dbReference type="SAM" id="MobiDB-lite"/>
    </source>
</evidence>
<keyword evidence="3" id="KW-1185">Reference proteome</keyword>
<feature type="compositionally biased region" description="Polar residues" evidence="1">
    <location>
        <begin position="22"/>
        <end position="31"/>
    </location>
</feature>
<proteinExistence type="predicted"/>
<feature type="compositionally biased region" description="Pro residues" evidence="1">
    <location>
        <begin position="1"/>
        <end position="10"/>
    </location>
</feature>
<feature type="region of interest" description="Disordered" evidence="1">
    <location>
        <begin position="1"/>
        <end position="31"/>
    </location>
</feature>
<protein>
    <submittedName>
        <fullName evidence="2">Uncharacterized protein</fullName>
    </submittedName>
</protein>
<dbReference type="EMBL" id="NESQ01000001">
    <property type="protein sequence ID" value="PUU84298.1"/>
    <property type="molecule type" value="Genomic_DNA"/>
</dbReference>
<dbReference type="Proteomes" id="UP000244722">
    <property type="component" value="Unassembled WGS sequence"/>
</dbReference>
<reference evidence="2 3" key="1">
    <citation type="submission" date="2017-04" db="EMBL/GenBank/DDBJ databases">
        <title>Draft genome sequence of Tuber borchii Vittad., a whitish edible truffle.</title>
        <authorList>
            <consortium name="DOE Joint Genome Institute"/>
            <person name="Murat C."/>
            <person name="Kuo A."/>
            <person name="Barry K.W."/>
            <person name="Clum A."/>
            <person name="Dockter R.B."/>
            <person name="Fauchery L."/>
            <person name="Iotti M."/>
            <person name="Kohler A."/>
            <person name="Labutti K."/>
            <person name="Lindquist E.A."/>
            <person name="Lipzen A."/>
            <person name="Ohm R.A."/>
            <person name="Wang M."/>
            <person name="Grigoriev I.V."/>
            <person name="Zambonelli A."/>
            <person name="Martin F.M."/>
        </authorList>
    </citation>
    <scope>NUCLEOTIDE SEQUENCE [LARGE SCALE GENOMIC DNA]</scope>
    <source>
        <strain evidence="2 3">Tbo3840</strain>
    </source>
</reference>